<gene>
    <name evidence="3" type="ORF">SAMN02745165_02854</name>
</gene>
<dbReference type="InterPro" id="IPR008490">
    <property type="entry name" value="Transposase_InsH_N"/>
</dbReference>
<evidence type="ECO:0000313" key="4">
    <source>
        <dbReference type="Proteomes" id="UP000184171"/>
    </source>
</evidence>
<feature type="compositionally biased region" description="Polar residues" evidence="1">
    <location>
        <begin position="1"/>
        <end position="11"/>
    </location>
</feature>
<dbReference type="EMBL" id="FQZT01000011">
    <property type="protein sequence ID" value="SHJ64334.1"/>
    <property type="molecule type" value="Genomic_DNA"/>
</dbReference>
<protein>
    <recommendedName>
        <fullName evidence="2">Transposase InsH N-terminal domain-containing protein</fullName>
    </recommendedName>
</protein>
<organism evidence="3 4">
    <name type="scientific">Malonomonas rubra DSM 5091</name>
    <dbReference type="NCBI Taxonomy" id="1122189"/>
    <lineage>
        <taxon>Bacteria</taxon>
        <taxon>Pseudomonadati</taxon>
        <taxon>Thermodesulfobacteriota</taxon>
        <taxon>Desulfuromonadia</taxon>
        <taxon>Desulfuromonadales</taxon>
        <taxon>Geopsychrobacteraceae</taxon>
        <taxon>Malonomonas</taxon>
    </lineage>
</organism>
<evidence type="ECO:0000259" key="2">
    <source>
        <dbReference type="Pfam" id="PF05598"/>
    </source>
</evidence>
<reference evidence="3 4" key="1">
    <citation type="submission" date="2016-11" db="EMBL/GenBank/DDBJ databases">
        <authorList>
            <person name="Jaros S."/>
            <person name="Januszkiewicz K."/>
            <person name="Wedrychowicz H."/>
        </authorList>
    </citation>
    <scope>NUCLEOTIDE SEQUENCE [LARGE SCALE GENOMIC DNA]</scope>
    <source>
        <strain evidence="3 4">DSM 5091</strain>
    </source>
</reference>
<dbReference type="STRING" id="1122189.SAMN02745165_02854"/>
<name>A0A1M6KZN9_MALRU</name>
<keyword evidence="4" id="KW-1185">Reference proteome</keyword>
<accession>A0A1M6KZN9</accession>
<feature type="region of interest" description="Disordered" evidence="1">
    <location>
        <begin position="1"/>
        <end position="27"/>
    </location>
</feature>
<sequence length="66" mass="7601">MRGDDQNQQAMFSYVSPEQRVPKDHPLRPVRIMVDNALVNLAPLFKEMYSHTGRPSIPPEQLLRAL</sequence>
<feature type="non-terminal residue" evidence="3">
    <location>
        <position position="66"/>
    </location>
</feature>
<dbReference type="Pfam" id="PF05598">
    <property type="entry name" value="DUF772"/>
    <property type="match status" value="1"/>
</dbReference>
<dbReference type="AlphaFoldDB" id="A0A1M6KZN9"/>
<feature type="domain" description="Transposase InsH N-terminal" evidence="2">
    <location>
        <begin position="17"/>
        <end position="66"/>
    </location>
</feature>
<dbReference type="Proteomes" id="UP000184171">
    <property type="component" value="Unassembled WGS sequence"/>
</dbReference>
<evidence type="ECO:0000256" key="1">
    <source>
        <dbReference type="SAM" id="MobiDB-lite"/>
    </source>
</evidence>
<proteinExistence type="predicted"/>
<evidence type="ECO:0000313" key="3">
    <source>
        <dbReference type="EMBL" id="SHJ64334.1"/>
    </source>
</evidence>